<dbReference type="EMBL" id="CM051397">
    <property type="protein sequence ID" value="KAJ4721465.1"/>
    <property type="molecule type" value="Genomic_DNA"/>
</dbReference>
<comment type="caution">
    <text evidence="1">The sequence shown here is derived from an EMBL/GenBank/DDBJ whole genome shotgun (WGS) entry which is preliminary data.</text>
</comment>
<evidence type="ECO:0000313" key="1">
    <source>
        <dbReference type="EMBL" id="KAJ4721465.1"/>
    </source>
</evidence>
<proteinExistence type="predicted"/>
<keyword evidence="2" id="KW-1185">Reference proteome</keyword>
<evidence type="ECO:0000313" key="2">
    <source>
        <dbReference type="Proteomes" id="UP001164539"/>
    </source>
</evidence>
<organism evidence="1 2">
    <name type="scientific">Melia azedarach</name>
    <name type="common">Chinaberry tree</name>
    <dbReference type="NCBI Taxonomy" id="155640"/>
    <lineage>
        <taxon>Eukaryota</taxon>
        <taxon>Viridiplantae</taxon>
        <taxon>Streptophyta</taxon>
        <taxon>Embryophyta</taxon>
        <taxon>Tracheophyta</taxon>
        <taxon>Spermatophyta</taxon>
        <taxon>Magnoliopsida</taxon>
        <taxon>eudicotyledons</taxon>
        <taxon>Gunneridae</taxon>
        <taxon>Pentapetalae</taxon>
        <taxon>rosids</taxon>
        <taxon>malvids</taxon>
        <taxon>Sapindales</taxon>
        <taxon>Meliaceae</taxon>
        <taxon>Melia</taxon>
    </lineage>
</organism>
<sequence length="244" mass="27806">MRGFSTEPFGEKQKLKQQIDLSERREEKRMMKMMKRKEFDVDDVSDDLHDFSLSSPARKMRRLNAQLPPIIEEEREQDIVGVEDDLTVCDPVNDEKAIVLYNHNPLLQSSSPSVSVSWDLISGFKNQFLRASHTGGMELSEDEENLHNKNDATASNSLAVVPWVPSQFQLPTSSEADASQMEEVDDMGEATMDIEEYGNPSIGQANAYEFGVRRESDSLNQWQQQHCMMPQLPQSTSTAITWFR</sequence>
<name>A0ACC1YCF7_MELAZ</name>
<protein>
    <submittedName>
        <fullName evidence="1">DBH-like monooxygenase protein 2</fullName>
    </submittedName>
</protein>
<reference evidence="1 2" key="1">
    <citation type="journal article" date="2023" name="Science">
        <title>Complex scaffold remodeling in plant triterpene biosynthesis.</title>
        <authorList>
            <person name="De La Pena R."/>
            <person name="Hodgson H."/>
            <person name="Liu J.C."/>
            <person name="Stephenson M.J."/>
            <person name="Martin A.C."/>
            <person name="Owen C."/>
            <person name="Harkess A."/>
            <person name="Leebens-Mack J."/>
            <person name="Jimenez L.E."/>
            <person name="Osbourn A."/>
            <person name="Sattely E.S."/>
        </authorList>
    </citation>
    <scope>NUCLEOTIDE SEQUENCE [LARGE SCALE GENOMIC DNA]</scope>
    <source>
        <strain evidence="2">cv. JPN11</strain>
        <tissue evidence="1">Leaf</tissue>
    </source>
</reference>
<accession>A0ACC1YCF7</accession>
<dbReference type="Proteomes" id="UP001164539">
    <property type="component" value="Chromosome 4"/>
</dbReference>
<gene>
    <name evidence="1" type="ORF">OWV82_009148</name>
</gene>